<feature type="binding site" evidence="4">
    <location>
        <position position="307"/>
    </location>
    <ligand>
        <name>Zn(2+)</name>
        <dbReference type="ChEBI" id="CHEBI:29105"/>
    </ligand>
</feature>
<dbReference type="SUPFAM" id="SSF51713">
    <property type="entry name" value="tRNA-guanine transglycosylase"/>
    <property type="match status" value="1"/>
</dbReference>
<feature type="region of interest" description="RNA binding" evidence="4">
    <location>
        <begin position="248"/>
        <end position="254"/>
    </location>
</feature>
<dbReference type="GO" id="GO:0008616">
    <property type="term" value="P:tRNA queuosine(34) biosynthetic process"/>
    <property type="evidence" value="ECO:0007669"/>
    <property type="project" value="UniProtKB-UniRule"/>
</dbReference>
<dbReference type="GO" id="GO:0005829">
    <property type="term" value="C:cytosol"/>
    <property type="evidence" value="ECO:0007669"/>
    <property type="project" value="TreeGrafter"/>
</dbReference>
<keyword evidence="3 4" id="KW-0819">tRNA processing</keyword>
<feature type="binding site" evidence="4">
    <location>
        <position position="305"/>
    </location>
    <ligand>
        <name>Zn(2+)</name>
        <dbReference type="ChEBI" id="CHEBI:29105"/>
    </ligand>
</feature>
<comment type="similarity">
    <text evidence="4">Belongs to the queuine tRNA-ribosyltransferase family.</text>
</comment>
<dbReference type="Proteomes" id="UP000232149">
    <property type="component" value="Unassembled WGS sequence"/>
</dbReference>
<feature type="binding site" evidence="4">
    <location>
        <position position="336"/>
    </location>
    <ligand>
        <name>Zn(2+)</name>
        <dbReference type="ChEBI" id="CHEBI:29105"/>
    </ligand>
</feature>
<keyword evidence="2 4" id="KW-0808">Transferase</keyword>
<evidence type="ECO:0000313" key="10">
    <source>
        <dbReference type="Proteomes" id="UP000232188"/>
    </source>
</evidence>
<dbReference type="UniPathway" id="UPA00392"/>
<comment type="subunit">
    <text evidence="4">Homodimer. Within each dimer, one monomer is responsible for RNA recognition and catalysis, while the other monomer binds to the replacement base PreQ1.</text>
</comment>
<evidence type="ECO:0000259" key="6">
    <source>
        <dbReference type="Pfam" id="PF05430"/>
    </source>
</evidence>
<dbReference type="Pfam" id="PF01702">
    <property type="entry name" value="TGT"/>
    <property type="match status" value="1"/>
</dbReference>
<feature type="binding site" evidence="4">
    <location>
        <position position="148"/>
    </location>
    <ligand>
        <name>substrate</name>
    </ligand>
</feature>
<feature type="binding site" evidence="4">
    <location>
        <position position="190"/>
    </location>
    <ligand>
        <name>substrate</name>
    </ligand>
</feature>
<keyword evidence="1 4" id="KW-0328">Glycosyltransferase</keyword>
<dbReference type="EMBL" id="NPDU01000045">
    <property type="protein sequence ID" value="PJZ60929.1"/>
    <property type="molecule type" value="Genomic_DNA"/>
</dbReference>
<organism evidence="7 10">
    <name type="scientific">Leptospira adleri</name>
    <dbReference type="NCBI Taxonomy" id="2023186"/>
    <lineage>
        <taxon>Bacteria</taxon>
        <taxon>Pseudomonadati</taxon>
        <taxon>Spirochaetota</taxon>
        <taxon>Spirochaetia</taxon>
        <taxon>Leptospirales</taxon>
        <taxon>Leptospiraceae</taxon>
        <taxon>Leptospira</taxon>
    </lineage>
</organism>
<evidence type="ECO:0000256" key="4">
    <source>
        <dbReference type="HAMAP-Rule" id="MF_00168"/>
    </source>
</evidence>
<comment type="cofactor">
    <cofactor evidence="4">
        <name>Zn(2+)</name>
        <dbReference type="ChEBI" id="CHEBI:29105"/>
    </cofactor>
    <text evidence="4">Binds 1 zinc ion per subunit.</text>
</comment>
<feature type="binding site" evidence="4">
    <location>
        <position position="310"/>
    </location>
    <ligand>
        <name>Zn(2+)</name>
        <dbReference type="ChEBI" id="CHEBI:29105"/>
    </ligand>
</feature>
<gene>
    <name evidence="4" type="primary">tgt</name>
    <name evidence="8" type="ORF">CH376_15905</name>
    <name evidence="7" type="ORF">CH380_00250</name>
</gene>
<dbReference type="HAMAP" id="MF_00168">
    <property type="entry name" value="Q_tRNA_Tgt"/>
    <property type="match status" value="1"/>
</dbReference>
<keyword evidence="4" id="KW-0479">Metal-binding</keyword>
<comment type="function">
    <text evidence="4">Catalyzes the base-exchange of a guanine (G) residue with the queuine precursor 7-aminomethyl-7-deazaguanine (PreQ1) at position 34 (anticodon wobble position) in tRNAs with GU(N) anticodons (tRNA-Asp, -Asn, -His and -Tyr). Catalysis occurs through a double-displacement mechanism. The nucleophile active site attacks the C1' of nucleotide 34 to detach the guanine base from the RNA, forming a covalent enzyme-RNA intermediate. The proton acceptor active site deprotonates the incoming PreQ1, allowing a nucleophilic attack on the C1' of the ribose to form the product. After dissociation, two additional enzymatic reactions on the tRNA convert PreQ1 to queuine (Q), resulting in the hypermodified nucleoside queuosine (7-(((4,5-cis-dihydroxy-2-cyclopenten-1-yl)amino)methyl)-7-deazaguanosine).</text>
</comment>
<dbReference type="Gene3D" id="3.20.20.105">
    <property type="entry name" value="Queuine tRNA-ribosyltransferase-like"/>
    <property type="match status" value="1"/>
</dbReference>
<evidence type="ECO:0000256" key="2">
    <source>
        <dbReference type="ARBA" id="ARBA00022679"/>
    </source>
</evidence>
<evidence type="ECO:0000259" key="5">
    <source>
        <dbReference type="Pfam" id="PF01702"/>
    </source>
</evidence>
<dbReference type="GO" id="GO:0008479">
    <property type="term" value="F:tRNA-guanosine(34) queuine transglycosylase activity"/>
    <property type="evidence" value="ECO:0007669"/>
    <property type="project" value="UniProtKB-UniRule"/>
</dbReference>
<feature type="domain" description="MnmC-like methyltransferase" evidence="6">
    <location>
        <begin position="529"/>
        <end position="626"/>
    </location>
</feature>
<accession>A0A2M9YTX3</accession>
<dbReference type="Proteomes" id="UP000232188">
    <property type="component" value="Unassembled WGS sequence"/>
</dbReference>
<name>A0A2M9YTX3_9LEPT</name>
<feature type="domain" description="tRNA-guanine(15) transglycosylase-like" evidence="5">
    <location>
        <begin position="16"/>
        <end position="366"/>
    </location>
</feature>
<evidence type="ECO:0000313" key="8">
    <source>
        <dbReference type="EMBL" id="PJZ60929.1"/>
    </source>
</evidence>
<protein>
    <recommendedName>
        <fullName evidence="4">Queuine tRNA-ribosyltransferase</fullName>
        <ecNumber evidence="4">2.4.2.29</ecNumber>
    </recommendedName>
    <alternativeName>
        <fullName evidence="4">Guanine insertion enzyme</fullName>
    </alternativeName>
    <alternativeName>
        <fullName evidence="4">tRNA-guanine transglycosylase</fullName>
    </alternativeName>
</protein>
<reference evidence="9 10" key="1">
    <citation type="submission" date="2017-07" db="EMBL/GenBank/DDBJ databases">
        <title>Leptospira spp. isolated from tropical soils.</title>
        <authorList>
            <person name="Thibeaux R."/>
            <person name="Iraola G."/>
            <person name="Ferres I."/>
            <person name="Bierque E."/>
            <person name="Girault D."/>
            <person name="Soupe-Gilbert M.-E."/>
            <person name="Picardeau M."/>
            <person name="Goarant C."/>
        </authorList>
    </citation>
    <scope>NUCLEOTIDE SEQUENCE [LARGE SCALE GENOMIC DNA]</scope>
    <source>
        <strain evidence="7 10">FH2-B-C1</strain>
        <strain evidence="8 9">FH2-B-D1</strain>
    </source>
</reference>
<dbReference type="GO" id="GO:0016645">
    <property type="term" value="F:oxidoreductase activity, acting on the CH-NH group of donors"/>
    <property type="evidence" value="ECO:0007669"/>
    <property type="project" value="InterPro"/>
</dbReference>
<dbReference type="InterPro" id="IPR029063">
    <property type="entry name" value="SAM-dependent_MTases_sf"/>
</dbReference>
<keyword evidence="4" id="KW-0671">Queuosine biosynthesis</keyword>
<evidence type="ECO:0000256" key="3">
    <source>
        <dbReference type="ARBA" id="ARBA00022694"/>
    </source>
</evidence>
<dbReference type="InterPro" id="IPR036511">
    <property type="entry name" value="TGT-like_sf"/>
</dbReference>
<keyword evidence="4" id="KW-0862">Zinc</keyword>
<dbReference type="NCBIfam" id="TIGR00430">
    <property type="entry name" value="Q_tRNA_tgt"/>
    <property type="match status" value="1"/>
</dbReference>
<comment type="caution">
    <text evidence="7">The sequence shown here is derived from an EMBL/GenBank/DDBJ whole genome shotgun (WGS) entry which is preliminary data.</text>
</comment>
<comment type="caution">
    <text evidence="4">Lacks conserved residue(s) required for the propagation of feature annotation.</text>
</comment>
<proteinExistence type="inferred from homology"/>
<evidence type="ECO:0000313" key="9">
    <source>
        <dbReference type="Proteomes" id="UP000232149"/>
    </source>
</evidence>
<dbReference type="PANTHER" id="PTHR46499:SF1">
    <property type="entry name" value="QUEUINE TRNA-RIBOSYLTRANSFERASE"/>
    <property type="match status" value="1"/>
</dbReference>
<evidence type="ECO:0000256" key="1">
    <source>
        <dbReference type="ARBA" id="ARBA00022676"/>
    </source>
</evidence>
<keyword evidence="9" id="KW-1185">Reference proteome</keyword>
<dbReference type="EMBL" id="NPDV01000001">
    <property type="protein sequence ID" value="PJZ54987.1"/>
    <property type="molecule type" value="Genomic_DNA"/>
</dbReference>
<sequence length="681" mass="77233">MPRLNFILEAEAPHTNARAATFTTLHGPVQTPIFMPVGTQATVRAQTVDSLKAMGSRVLLANTYHLLLRPGAEVFRKVGGIHKFMNWDSPVLTDSGGFQIFSLPNSRKMTEEGALFRSYVDGQMILLSPELSVDMQKAIGSDIMMVLDQCIPSTADYAKAKDAMEITHRWAKRSLDARGDSFQSMFGIVQGACYPDLRKESAKVLTQMHFDGFAIGGLAVGETKEERNDFCELSASLLPKNLPRYLMGVGTPIDLLEAVHRGVDMFDCTIPTELAQHGVAYTSAGKLQIHRTIYKFEDSKLDENCECPCCQNYSRSYLHHLIKTSEILGWHLIAMHNLNFYHRLMAEMRARIFEGNFASYYDHKKEELTRSDNVDPSLHKRRTPRAQRKRILGDYEIRENKEGKYWSVRQRSSGEVMHSVNDPSEEAKSLYVIHSGLSEKLSDRLRDSKESKAANPFVIWDVGLGAATNSMAAIRCYEEVDSPIPMYMISFECDLDPFRLAMRNIGCFPHLFHKAPRSILEKGNWTSVSGGLQWDLVEGDFEKTFSTQKIPDLVYYDPFSFKTDSKLWQPDFLKKLFLFLQGDPKNTMLITYSASTAVRSSLIFAGFWVGKGAGTGPKSETTVAYTKPPESKEEFSRLLGGEWLGRRQRSHARFRTDWNESENKIWEETILSHPQFETLPR</sequence>
<dbReference type="RefSeq" id="WP_100783731.1">
    <property type="nucleotide sequence ID" value="NZ_NPDU01000045.1"/>
</dbReference>
<feature type="binding site" evidence="4">
    <location>
        <position position="217"/>
    </location>
    <ligand>
        <name>substrate</name>
    </ligand>
</feature>
<dbReference type="Pfam" id="PF05430">
    <property type="entry name" value="Methyltransf_30"/>
    <property type="match status" value="1"/>
</dbReference>
<feature type="active site" description="Nucleophile" evidence="4">
    <location>
        <position position="267"/>
    </location>
</feature>
<comment type="catalytic activity">
    <reaction evidence="4">
        <text>7-aminomethyl-7-carbaguanine + guanosine(34) in tRNA = 7-aminomethyl-7-carbaguanosine(34) in tRNA + guanine</text>
        <dbReference type="Rhea" id="RHEA:24104"/>
        <dbReference type="Rhea" id="RHEA-COMP:10341"/>
        <dbReference type="Rhea" id="RHEA-COMP:10342"/>
        <dbReference type="ChEBI" id="CHEBI:16235"/>
        <dbReference type="ChEBI" id="CHEBI:58703"/>
        <dbReference type="ChEBI" id="CHEBI:74269"/>
        <dbReference type="ChEBI" id="CHEBI:82833"/>
        <dbReference type="EC" id="2.4.2.29"/>
    </reaction>
</comment>
<dbReference type="InterPro" id="IPR002616">
    <property type="entry name" value="tRNA_ribo_trans-like"/>
</dbReference>
<feature type="active site" description="Proton acceptor" evidence="4">
    <location>
        <position position="94"/>
    </location>
</feature>
<dbReference type="NCBIfam" id="TIGR00449">
    <property type="entry name" value="tgt_general"/>
    <property type="match status" value="1"/>
</dbReference>
<dbReference type="EC" id="2.4.2.29" evidence="4"/>
<dbReference type="AlphaFoldDB" id="A0A2M9YTX3"/>
<dbReference type="GO" id="GO:0046872">
    <property type="term" value="F:metal ion binding"/>
    <property type="evidence" value="ECO:0007669"/>
    <property type="project" value="UniProtKB-KW"/>
</dbReference>
<dbReference type="InterPro" id="IPR050076">
    <property type="entry name" value="ArchSynthase1/Queuine_TRR"/>
</dbReference>
<evidence type="ECO:0000313" key="7">
    <source>
        <dbReference type="EMBL" id="PJZ54987.1"/>
    </source>
</evidence>
<dbReference type="InterPro" id="IPR004803">
    <property type="entry name" value="TGT"/>
</dbReference>
<comment type="pathway">
    <text evidence="4">tRNA modification; tRNA-queuosine biosynthesis.</text>
</comment>
<dbReference type="PANTHER" id="PTHR46499">
    <property type="entry name" value="QUEUINE TRNA-RIBOSYLTRANSFERASE"/>
    <property type="match status" value="1"/>
</dbReference>
<dbReference type="Gene3D" id="3.40.50.150">
    <property type="entry name" value="Vaccinia Virus protein VP39"/>
    <property type="match status" value="1"/>
</dbReference>
<dbReference type="InterPro" id="IPR008471">
    <property type="entry name" value="MnmC-like_methylTransf"/>
</dbReference>
<feature type="binding site" evidence="4">
    <location>
        <begin position="94"/>
        <end position="98"/>
    </location>
    <ligand>
        <name>substrate</name>
    </ligand>
</feature>